<protein>
    <recommendedName>
        <fullName evidence="6">DAGKc domain-containing protein</fullName>
    </recommendedName>
</protein>
<keyword evidence="8" id="KW-1185">Reference proteome</keyword>
<keyword evidence="2" id="KW-0547">Nucleotide-binding</keyword>
<dbReference type="GO" id="GO:0005737">
    <property type="term" value="C:cytoplasm"/>
    <property type="evidence" value="ECO:0007669"/>
    <property type="project" value="TreeGrafter"/>
</dbReference>
<dbReference type="GO" id="GO:0016020">
    <property type="term" value="C:membrane"/>
    <property type="evidence" value="ECO:0007669"/>
    <property type="project" value="TreeGrafter"/>
</dbReference>
<dbReference type="GO" id="GO:0005524">
    <property type="term" value="F:ATP binding"/>
    <property type="evidence" value="ECO:0007669"/>
    <property type="project" value="UniProtKB-KW"/>
</dbReference>
<gene>
    <name evidence="7" type="ORF">BMF94_4706</name>
</gene>
<dbReference type="Pfam" id="PF00781">
    <property type="entry name" value="DAGK_cat"/>
    <property type="match status" value="1"/>
</dbReference>
<dbReference type="AlphaFoldDB" id="A0A2S5B647"/>
<evidence type="ECO:0000256" key="5">
    <source>
        <dbReference type="SAM" id="MobiDB-lite"/>
    </source>
</evidence>
<dbReference type="GO" id="GO:0001727">
    <property type="term" value="F:lipid kinase activity"/>
    <property type="evidence" value="ECO:0007669"/>
    <property type="project" value="TreeGrafter"/>
</dbReference>
<evidence type="ECO:0000313" key="7">
    <source>
        <dbReference type="EMBL" id="POY72263.1"/>
    </source>
</evidence>
<dbReference type="InterPro" id="IPR017438">
    <property type="entry name" value="ATP-NAD_kinase_N"/>
</dbReference>
<dbReference type="OrthoDB" id="3853857at2759"/>
<dbReference type="STRING" id="741276.A0A2S5B647"/>
<proteinExistence type="predicted"/>
<dbReference type="InterPro" id="IPR016064">
    <property type="entry name" value="NAD/diacylglycerol_kinase_sf"/>
</dbReference>
<keyword evidence="4" id="KW-0067">ATP-binding</keyword>
<feature type="region of interest" description="Disordered" evidence="5">
    <location>
        <begin position="365"/>
        <end position="391"/>
    </location>
</feature>
<sequence length="551" mass="58975">MPEPRALRSHTGTLHSLKLGHASASETRTIPFVCVLAASCLTARPASSDESVPPGHAATPDDHVRIVVSALVPQNRSQPDGPLKLWTLQGVVTPDQPDEASRDPVLIAAEAGHAGDADAHRVGGGAASLLAKAERWCTIAEENAYAGVKRRRNLHCVVNPAGGKGKAKALWNEAVQPMFEVAGCSFDVSYTGPPKSPENASAIGAKHPFDTYDALVSFSGDGIVHELLNGLANHKSGKGRKALRETPVVHVPCGSGNALATSLLGPEKVGDVRWAALAALKGKPLPMDMGSLTQSSGKRIYTFLSQAFGLMADLDLGTEHLRWMGDARFTYGYVKGALERRRYPLHLDVDIIASCRADIARQHNAALQSGSRGDAKPPTTPTDGGHEGDEMPKLSLPGIFESFQEPATELQHLPTEEGVKPGRYSFDLSKDGVFFLYGGKVPFVAKDVMMFPAADPNDGLIDLAIVSSMGRAEALQAMDGADKGALFSLRSLTYLKAKSYRLSFPPKQGSCISIDGEEVPYEAFQIEMHQSLARVMSVTGRWEGRRPLEGY</sequence>
<evidence type="ECO:0000256" key="3">
    <source>
        <dbReference type="ARBA" id="ARBA00022777"/>
    </source>
</evidence>
<dbReference type="GO" id="GO:0046512">
    <property type="term" value="P:sphingosine biosynthetic process"/>
    <property type="evidence" value="ECO:0007669"/>
    <property type="project" value="TreeGrafter"/>
</dbReference>
<evidence type="ECO:0000256" key="2">
    <source>
        <dbReference type="ARBA" id="ARBA00022741"/>
    </source>
</evidence>
<evidence type="ECO:0000256" key="4">
    <source>
        <dbReference type="ARBA" id="ARBA00022840"/>
    </source>
</evidence>
<accession>A0A2S5B647</accession>
<dbReference type="InterPro" id="IPR050187">
    <property type="entry name" value="Lipid_Phosphate_FormReg"/>
</dbReference>
<dbReference type="EMBL" id="PJQD01000053">
    <property type="protein sequence ID" value="POY72263.1"/>
    <property type="molecule type" value="Genomic_DNA"/>
</dbReference>
<dbReference type="InterPro" id="IPR045540">
    <property type="entry name" value="YegS/DAGK_C"/>
</dbReference>
<evidence type="ECO:0000313" key="8">
    <source>
        <dbReference type="Proteomes" id="UP000237144"/>
    </source>
</evidence>
<dbReference type="PANTHER" id="PTHR12358">
    <property type="entry name" value="SPHINGOSINE KINASE"/>
    <property type="match status" value="1"/>
</dbReference>
<evidence type="ECO:0000256" key="1">
    <source>
        <dbReference type="ARBA" id="ARBA00022679"/>
    </source>
</evidence>
<dbReference type="SUPFAM" id="SSF111331">
    <property type="entry name" value="NAD kinase/diacylglycerol kinase-like"/>
    <property type="match status" value="1"/>
</dbReference>
<dbReference type="InterPro" id="IPR001206">
    <property type="entry name" value="Diacylglycerol_kinase_cat_dom"/>
</dbReference>
<name>A0A2S5B647_9BASI</name>
<dbReference type="Gene3D" id="3.40.50.10330">
    <property type="entry name" value="Probable inorganic polyphosphate/atp-NAD kinase, domain 1"/>
    <property type="match status" value="1"/>
</dbReference>
<keyword evidence="1" id="KW-0808">Transferase</keyword>
<dbReference type="Proteomes" id="UP000237144">
    <property type="component" value="Unassembled WGS sequence"/>
</dbReference>
<comment type="caution">
    <text evidence="7">The sequence shown here is derived from an EMBL/GenBank/DDBJ whole genome shotgun (WGS) entry which is preliminary data.</text>
</comment>
<evidence type="ECO:0000259" key="6">
    <source>
        <dbReference type="PROSITE" id="PS50146"/>
    </source>
</evidence>
<dbReference type="SMART" id="SM00046">
    <property type="entry name" value="DAGKc"/>
    <property type="match status" value="1"/>
</dbReference>
<keyword evidence="3" id="KW-0418">Kinase</keyword>
<dbReference type="PROSITE" id="PS50146">
    <property type="entry name" value="DAGK"/>
    <property type="match status" value="1"/>
</dbReference>
<dbReference type="PANTHER" id="PTHR12358:SF31">
    <property type="entry name" value="ACYLGLYCEROL KINASE, MITOCHONDRIAL"/>
    <property type="match status" value="1"/>
</dbReference>
<dbReference type="Gene3D" id="2.60.200.40">
    <property type="match status" value="1"/>
</dbReference>
<reference evidence="7 8" key="1">
    <citation type="journal article" date="2018" name="Front. Microbiol.">
        <title>Prospects for Fungal Bioremediation of Acidic Radioactive Waste Sites: Characterization and Genome Sequence of Rhodotorula taiwanensis MD1149.</title>
        <authorList>
            <person name="Tkavc R."/>
            <person name="Matrosova V.Y."/>
            <person name="Grichenko O.E."/>
            <person name="Gostincar C."/>
            <person name="Volpe R.P."/>
            <person name="Klimenkova P."/>
            <person name="Gaidamakova E.K."/>
            <person name="Zhou C.E."/>
            <person name="Stewart B.J."/>
            <person name="Lyman M.G."/>
            <person name="Malfatti S.A."/>
            <person name="Rubinfeld B."/>
            <person name="Courtot M."/>
            <person name="Singh J."/>
            <person name="Dalgard C.L."/>
            <person name="Hamilton T."/>
            <person name="Frey K.G."/>
            <person name="Gunde-Cimerman N."/>
            <person name="Dugan L."/>
            <person name="Daly M.J."/>
        </authorList>
    </citation>
    <scope>NUCLEOTIDE SEQUENCE [LARGE SCALE GENOMIC DNA]</scope>
    <source>
        <strain evidence="7 8">MD1149</strain>
    </source>
</reference>
<feature type="domain" description="DAGKc" evidence="6">
    <location>
        <begin position="149"/>
        <end position="296"/>
    </location>
</feature>
<organism evidence="7 8">
    <name type="scientific">Rhodotorula taiwanensis</name>
    <dbReference type="NCBI Taxonomy" id="741276"/>
    <lineage>
        <taxon>Eukaryota</taxon>
        <taxon>Fungi</taxon>
        <taxon>Dikarya</taxon>
        <taxon>Basidiomycota</taxon>
        <taxon>Pucciniomycotina</taxon>
        <taxon>Microbotryomycetes</taxon>
        <taxon>Sporidiobolales</taxon>
        <taxon>Sporidiobolaceae</taxon>
        <taxon>Rhodotorula</taxon>
    </lineage>
</organism>
<dbReference type="Pfam" id="PF19279">
    <property type="entry name" value="YegS_C"/>
    <property type="match status" value="1"/>
</dbReference>